<gene>
    <name evidence="2" type="ORF">Q764_03080</name>
</gene>
<dbReference type="Proteomes" id="UP000030121">
    <property type="component" value="Unassembled WGS sequence"/>
</dbReference>
<dbReference type="RefSeq" id="WP_026981048.1">
    <property type="nucleotide sequence ID" value="NZ_JRLW01000003.1"/>
</dbReference>
<feature type="signal peptide" evidence="1">
    <location>
        <begin position="1"/>
        <end position="21"/>
    </location>
</feature>
<evidence type="ECO:0000256" key="1">
    <source>
        <dbReference type="SAM" id="SignalP"/>
    </source>
</evidence>
<evidence type="ECO:0008006" key="4">
    <source>
        <dbReference type="Google" id="ProtNLM"/>
    </source>
</evidence>
<sequence length="134" mass="15862">MKHLYFLLALLFTSFSSVVFAQTQDLNSDSGKFNLPPGYRMPLKMKVYDLSHKLTGKLSEEKYTSEDLKFLKRISDEELEKYKDQAPDYYNYYKKGTDFINSLSSKVKSIYSKEELWYIYAFDQKLKNKLTTIK</sequence>
<keyword evidence="1" id="KW-0732">Signal</keyword>
<dbReference type="OrthoDB" id="1377002at2"/>
<evidence type="ECO:0000313" key="3">
    <source>
        <dbReference type="Proteomes" id="UP000030121"/>
    </source>
</evidence>
<protein>
    <recommendedName>
        <fullName evidence="4">Secreted protein</fullName>
    </recommendedName>
</protein>
<feature type="chain" id="PRO_5001991748" description="Secreted protein" evidence="1">
    <location>
        <begin position="22"/>
        <end position="134"/>
    </location>
</feature>
<dbReference type="eggNOG" id="ENOG502ZYQM">
    <property type="taxonomic scope" value="Bacteria"/>
</dbReference>
<accession>A0A0A2MP60</accession>
<organism evidence="2 3">
    <name type="scientific">Flavobacterium suncheonense GH29-5 = DSM 17707</name>
    <dbReference type="NCBI Taxonomy" id="1121899"/>
    <lineage>
        <taxon>Bacteria</taxon>
        <taxon>Pseudomonadati</taxon>
        <taxon>Bacteroidota</taxon>
        <taxon>Flavobacteriia</taxon>
        <taxon>Flavobacteriales</taxon>
        <taxon>Flavobacteriaceae</taxon>
        <taxon>Flavobacterium</taxon>
    </lineage>
</organism>
<evidence type="ECO:0000313" key="2">
    <source>
        <dbReference type="EMBL" id="KGO90065.1"/>
    </source>
</evidence>
<dbReference type="AlphaFoldDB" id="A0A0A2MP60"/>
<name>A0A0A2MP60_9FLAO</name>
<comment type="caution">
    <text evidence="2">The sequence shown here is derived from an EMBL/GenBank/DDBJ whole genome shotgun (WGS) entry which is preliminary data.</text>
</comment>
<keyword evidence="3" id="KW-1185">Reference proteome</keyword>
<dbReference type="STRING" id="1121899.GCA_000430025_00001"/>
<reference evidence="2 3" key="1">
    <citation type="submission" date="2013-09" db="EMBL/GenBank/DDBJ databases">
        <authorList>
            <person name="Zeng Z."/>
            <person name="Chen C."/>
        </authorList>
    </citation>
    <scope>NUCLEOTIDE SEQUENCE [LARGE SCALE GENOMIC DNA]</scope>
    <source>
        <strain evidence="2 3">GH29-5</strain>
    </source>
</reference>
<proteinExistence type="predicted"/>
<dbReference type="EMBL" id="JRLW01000003">
    <property type="protein sequence ID" value="KGO90065.1"/>
    <property type="molecule type" value="Genomic_DNA"/>
</dbReference>